<evidence type="ECO:0000313" key="3">
    <source>
        <dbReference type="Proteomes" id="UP000835052"/>
    </source>
</evidence>
<keyword evidence="1" id="KW-1133">Transmembrane helix</keyword>
<keyword evidence="1" id="KW-0472">Membrane</keyword>
<reference evidence="2" key="1">
    <citation type="submission" date="2020-10" db="EMBL/GenBank/DDBJ databases">
        <authorList>
            <person name="Kikuchi T."/>
        </authorList>
    </citation>
    <scope>NUCLEOTIDE SEQUENCE</scope>
    <source>
        <strain evidence="2">NKZ352</strain>
    </source>
</reference>
<dbReference type="AlphaFoldDB" id="A0A8S1GW49"/>
<name>A0A8S1GW49_9PELO</name>
<keyword evidence="1" id="KW-0812">Transmembrane</keyword>
<protein>
    <submittedName>
        <fullName evidence="2">Uncharacterized protein</fullName>
    </submittedName>
</protein>
<sequence>MKILNFYDYQKDGNLVKGDRSVVDCVDYCVSLKLEGDSTNELFASCANSTIPLLSCDDIGCRKGQADLKHSTTCCCNTPLCNNFAAAIFSIFGISIPFLLYSLRVGI</sequence>
<dbReference type="EMBL" id="CAJGYM010000006">
    <property type="protein sequence ID" value="CAD6187294.1"/>
    <property type="molecule type" value="Genomic_DNA"/>
</dbReference>
<evidence type="ECO:0000313" key="2">
    <source>
        <dbReference type="EMBL" id="CAD6187294.1"/>
    </source>
</evidence>
<evidence type="ECO:0000256" key="1">
    <source>
        <dbReference type="SAM" id="Phobius"/>
    </source>
</evidence>
<proteinExistence type="predicted"/>
<organism evidence="2 3">
    <name type="scientific">Caenorhabditis auriculariae</name>
    <dbReference type="NCBI Taxonomy" id="2777116"/>
    <lineage>
        <taxon>Eukaryota</taxon>
        <taxon>Metazoa</taxon>
        <taxon>Ecdysozoa</taxon>
        <taxon>Nematoda</taxon>
        <taxon>Chromadorea</taxon>
        <taxon>Rhabditida</taxon>
        <taxon>Rhabditina</taxon>
        <taxon>Rhabditomorpha</taxon>
        <taxon>Rhabditoidea</taxon>
        <taxon>Rhabditidae</taxon>
        <taxon>Peloderinae</taxon>
        <taxon>Caenorhabditis</taxon>
    </lineage>
</organism>
<gene>
    <name evidence="2" type="ORF">CAUJ_LOCUS3213</name>
</gene>
<dbReference type="Proteomes" id="UP000835052">
    <property type="component" value="Unassembled WGS sequence"/>
</dbReference>
<feature type="transmembrane region" description="Helical" evidence="1">
    <location>
        <begin position="84"/>
        <end position="103"/>
    </location>
</feature>
<keyword evidence="3" id="KW-1185">Reference proteome</keyword>
<comment type="caution">
    <text evidence="2">The sequence shown here is derived from an EMBL/GenBank/DDBJ whole genome shotgun (WGS) entry which is preliminary data.</text>
</comment>
<accession>A0A8S1GW49</accession>